<evidence type="ECO:0000313" key="3">
    <source>
        <dbReference type="Proteomes" id="UP001295684"/>
    </source>
</evidence>
<dbReference type="EMBL" id="CAMPGE010008032">
    <property type="protein sequence ID" value="CAI2366946.1"/>
    <property type="molecule type" value="Genomic_DNA"/>
</dbReference>
<evidence type="ECO:0000313" key="2">
    <source>
        <dbReference type="EMBL" id="CAI2366946.1"/>
    </source>
</evidence>
<proteinExistence type="predicted"/>
<organism evidence="2 3">
    <name type="scientific">Euplotes crassus</name>
    <dbReference type="NCBI Taxonomy" id="5936"/>
    <lineage>
        <taxon>Eukaryota</taxon>
        <taxon>Sar</taxon>
        <taxon>Alveolata</taxon>
        <taxon>Ciliophora</taxon>
        <taxon>Intramacronucleata</taxon>
        <taxon>Spirotrichea</taxon>
        <taxon>Hypotrichia</taxon>
        <taxon>Euplotida</taxon>
        <taxon>Euplotidae</taxon>
        <taxon>Moneuplotes</taxon>
    </lineage>
</organism>
<dbReference type="AlphaFoldDB" id="A0AAD1UFC9"/>
<name>A0AAD1UFC9_EUPCR</name>
<feature type="coiled-coil region" evidence="1">
    <location>
        <begin position="129"/>
        <end position="347"/>
    </location>
</feature>
<keyword evidence="3" id="KW-1185">Reference proteome</keyword>
<gene>
    <name evidence="2" type="ORF">ECRASSUSDP1_LOCUS8222</name>
</gene>
<protein>
    <submittedName>
        <fullName evidence="2">Uncharacterized protein</fullName>
    </submittedName>
</protein>
<sequence>MSQAEYTRDRDHPFEKSVKFQEEAKNKITESPIMKASPCEIQQENINTNLFHSKHNRRESHPMTMSSLLNPMQSARKSGNNPLEGSRPPLMDLGQDYESKLFKDSTKPPSSEARIESNFVEQMKTALDFNKTKNEMNDLKEKIYFLEEEIQDLQTENARLMEDRREQENVTRSIILNLEREIQSLKEANSSTSKSFEDQITHVEEKAKLDCTIKSYSIKVLKDEISELSLKLTLKDQEIMKIQQKANGGEGAGDKIKELQQENDQLKREMRNISQARENEKNVVREQIAIFRQELNKLRQKSDDEVRVLRAELESLTQTLQLKNDNILSLTNQLDQAKENLREEAALVPEITSIDEIHTRFSKDTYHEPNTFARVGSYTLQKVSYIIDENIVLKKECQVLILQLNQQREEYEEKFKRREAHLKKDKEQRERSYNELKKENMHLKNQSMQIASSSELMSPSGHKSCL</sequence>
<reference evidence="2" key="1">
    <citation type="submission" date="2023-07" db="EMBL/GenBank/DDBJ databases">
        <authorList>
            <consortium name="AG Swart"/>
            <person name="Singh M."/>
            <person name="Singh A."/>
            <person name="Seah K."/>
            <person name="Emmerich C."/>
        </authorList>
    </citation>
    <scope>NUCLEOTIDE SEQUENCE</scope>
    <source>
        <strain evidence="2">DP1</strain>
    </source>
</reference>
<dbReference type="Proteomes" id="UP001295684">
    <property type="component" value="Unassembled WGS sequence"/>
</dbReference>
<feature type="coiled-coil region" evidence="1">
    <location>
        <begin position="394"/>
        <end position="446"/>
    </location>
</feature>
<accession>A0AAD1UFC9</accession>
<keyword evidence="1" id="KW-0175">Coiled coil</keyword>
<comment type="caution">
    <text evidence="2">The sequence shown here is derived from an EMBL/GenBank/DDBJ whole genome shotgun (WGS) entry which is preliminary data.</text>
</comment>
<evidence type="ECO:0000256" key="1">
    <source>
        <dbReference type="SAM" id="Coils"/>
    </source>
</evidence>